<sequence length="167" mass="19254">MYTALSTKTSGTLGGSALQSGMEIGLGSHRRDGNWVRKPCTQPSQHQYQRLWGALHLLWEGNWVWKPCTLPSQLFEWDFGGFCLAEWDGNWVWKPFTLPSQLFQWDFGGFCIAEWDGMWFGSHLQLFQHEHQESWSSIAARRDLAGVLLWDGIWLDTNNSYVSQQLA</sequence>
<dbReference type="KEGG" id="psco:LY89DRAFT_731751"/>
<name>A0A194XGM5_MOLSC</name>
<accession>A0A194XGM5</accession>
<dbReference type="InParanoid" id="A0A194XGM5"/>
<gene>
    <name evidence="1" type="ORF">LY89DRAFT_731751</name>
</gene>
<evidence type="ECO:0000313" key="2">
    <source>
        <dbReference type="Proteomes" id="UP000070700"/>
    </source>
</evidence>
<dbReference type="GeneID" id="28829333"/>
<evidence type="ECO:0000313" key="1">
    <source>
        <dbReference type="EMBL" id="KUJ19350.1"/>
    </source>
</evidence>
<proteinExistence type="predicted"/>
<protein>
    <submittedName>
        <fullName evidence="1">Uncharacterized protein</fullName>
    </submittedName>
</protein>
<dbReference type="AlphaFoldDB" id="A0A194XGM5"/>
<dbReference type="EMBL" id="KQ947411">
    <property type="protein sequence ID" value="KUJ19350.1"/>
    <property type="molecule type" value="Genomic_DNA"/>
</dbReference>
<dbReference type="Proteomes" id="UP000070700">
    <property type="component" value="Unassembled WGS sequence"/>
</dbReference>
<dbReference type="RefSeq" id="XP_018073705.1">
    <property type="nucleotide sequence ID" value="XM_018219607.1"/>
</dbReference>
<reference evidence="1 2" key="1">
    <citation type="submission" date="2015-10" db="EMBL/GenBank/DDBJ databases">
        <title>Full genome of DAOMC 229536 Phialocephala scopiformis, a fungal endophyte of spruce producing the potent anti-insectan compound rugulosin.</title>
        <authorList>
            <consortium name="DOE Joint Genome Institute"/>
            <person name="Walker A.K."/>
            <person name="Frasz S.L."/>
            <person name="Seifert K.A."/>
            <person name="Miller J.D."/>
            <person name="Mondo S.J."/>
            <person name="Labutti K."/>
            <person name="Lipzen A."/>
            <person name="Dockter R."/>
            <person name="Kennedy M."/>
            <person name="Grigoriev I.V."/>
            <person name="Spatafora J.W."/>
        </authorList>
    </citation>
    <scope>NUCLEOTIDE SEQUENCE [LARGE SCALE GENOMIC DNA]</scope>
    <source>
        <strain evidence="1 2">CBS 120377</strain>
    </source>
</reference>
<organism evidence="1 2">
    <name type="scientific">Mollisia scopiformis</name>
    <name type="common">Conifer needle endophyte fungus</name>
    <name type="synonym">Phialocephala scopiformis</name>
    <dbReference type="NCBI Taxonomy" id="149040"/>
    <lineage>
        <taxon>Eukaryota</taxon>
        <taxon>Fungi</taxon>
        <taxon>Dikarya</taxon>
        <taxon>Ascomycota</taxon>
        <taxon>Pezizomycotina</taxon>
        <taxon>Leotiomycetes</taxon>
        <taxon>Helotiales</taxon>
        <taxon>Mollisiaceae</taxon>
        <taxon>Mollisia</taxon>
    </lineage>
</organism>
<keyword evidence="2" id="KW-1185">Reference proteome</keyword>